<gene>
    <name evidence="3" type="primary">Mpnd</name>
    <name evidence="3" type="ORF">ALOBEC_R10600</name>
</gene>
<feature type="non-terminal residue" evidence="3">
    <location>
        <position position="1"/>
    </location>
</feature>
<dbReference type="InterPro" id="IPR050242">
    <property type="entry name" value="JAMM_MPN+_peptidase_M67A"/>
</dbReference>
<sequence>GGSRGAVLTRRGITLRVLLRDGLLEPARGVLSIYYLVRTGDAGTGTGDRGPPRSPRTPQGKKFVGDLGADGTITWQETGQVFNSPSAWATHCKRLVNPAKKSGCGWASVRYKGQKLDQYKAAWLRKHQPNAPPAEEVGWGDPGVPPPGVGGWWVPAQRCPQSLASEGEEEEMPEEEEEEATREGRVPIPELAAAKRAEEKSKKQQCKSLAEPAGTGEVTRGGPGDLGWPGSGDGTLCFADHGPPGKNLESKPRAPVRYCTLGTRDSARSPQTLVEVTSFAAINKFQPFNVAISSNVLLLLDFHSHLTRSEVVGYLGGRWDTSTQLLTVLRAFPCRTRLGDAETAGALHLSPPGPYYHGNPGVESKIAPFWVMPPPEQRPNDYGIPMEVEVTYIQDGFLTNDVLQEMTLLVEFYKGAPDLVKFQELWRQDQTYLDKLKGSLASRTPKDQSFTPILEQIYSLLKLSS</sequence>
<name>A0A7L4FZT1_9COLU</name>
<feature type="domain" description="RAMA" evidence="2">
    <location>
        <begin position="59"/>
        <end position="128"/>
    </location>
</feature>
<dbReference type="Pfam" id="PF18755">
    <property type="entry name" value="RAMA"/>
    <property type="match status" value="1"/>
</dbReference>
<dbReference type="PANTHER" id="PTHR10410">
    <property type="entry name" value="EUKARYOTIC TRANSLATION INITIATION FACTOR 3 -RELATED"/>
    <property type="match status" value="1"/>
</dbReference>
<feature type="non-terminal residue" evidence="3">
    <location>
        <position position="465"/>
    </location>
</feature>
<evidence type="ECO:0000259" key="2">
    <source>
        <dbReference type="Pfam" id="PF18755"/>
    </source>
</evidence>
<evidence type="ECO:0000313" key="3">
    <source>
        <dbReference type="EMBL" id="NXW91783.1"/>
    </source>
</evidence>
<evidence type="ECO:0000313" key="4">
    <source>
        <dbReference type="Proteomes" id="UP000541332"/>
    </source>
</evidence>
<evidence type="ECO:0000256" key="1">
    <source>
        <dbReference type="SAM" id="MobiDB-lite"/>
    </source>
</evidence>
<feature type="compositionally biased region" description="Acidic residues" evidence="1">
    <location>
        <begin position="166"/>
        <end position="180"/>
    </location>
</feature>
<accession>A0A7L4FZT1</accession>
<feature type="region of interest" description="Disordered" evidence="1">
    <location>
        <begin position="163"/>
        <end position="232"/>
    </location>
</feature>
<keyword evidence="4" id="KW-1185">Reference proteome</keyword>
<dbReference type="AlphaFoldDB" id="A0A7L4FZT1"/>
<dbReference type="Gene3D" id="3.40.140.10">
    <property type="entry name" value="Cytidine Deaminase, domain 2"/>
    <property type="match status" value="1"/>
</dbReference>
<comment type="caution">
    <text evidence="3">The sequence shown here is derived from an EMBL/GenBank/DDBJ whole genome shotgun (WGS) entry which is preliminary data.</text>
</comment>
<dbReference type="InterPro" id="IPR040843">
    <property type="entry name" value="RAMA"/>
</dbReference>
<protein>
    <submittedName>
        <fullName evidence="3">MPND protein</fullName>
    </submittedName>
</protein>
<proteinExistence type="predicted"/>
<dbReference type="EMBL" id="VWYH01008211">
    <property type="protein sequence ID" value="NXW91783.1"/>
    <property type="molecule type" value="Genomic_DNA"/>
</dbReference>
<organism evidence="3 4">
    <name type="scientific">Pampusana beccarii</name>
    <name type="common">Western bronze ground-dove</name>
    <dbReference type="NCBI Taxonomy" id="2953425"/>
    <lineage>
        <taxon>Eukaryota</taxon>
        <taxon>Metazoa</taxon>
        <taxon>Chordata</taxon>
        <taxon>Craniata</taxon>
        <taxon>Vertebrata</taxon>
        <taxon>Euteleostomi</taxon>
        <taxon>Archelosauria</taxon>
        <taxon>Archosauria</taxon>
        <taxon>Dinosauria</taxon>
        <taxon>Saurischia</taxon>
        <taxon>Theropoda</taxon>
        <taxon>Coelurosauria</taxon>
        <taxon>Aves</taxon>
        <taxon>Neognathae</taxon>
        <taxon>Neoaves</taxon>
        <taxon>Columbimorphae</taxon>
        <taxon>Columbiformes</taxon>
        <taxon>Columbidae</taxon>
        <taxon>Pampusana</taxon>
    </lineage>
</organism>
<dbReference type="OrthoDB" id="167806at2759"/>
<feature type="compositionally biased region" description="Basic and acidic residues" evidence="1">
    <location>
        <begin position="193"/>
        <end position="202"/>
    </location>
</feature>
<feature type="region of interest" description="Disordered" evidence="1">
    <location>
        <begin position="42"/>
        <end position="62"/>
    </location>
</feature>
<dbReference type="Proteomes" id="UP000541332">
    <property type="component" value="Unassembled WGS sequence"/>
</dbReference>
<feature type="compositionally biased region" description="Gly residues" evidence="1">
    <location>
        <begin position="219"/>
        <end position="232"/>
    </location>
</feature>
<reference evidence="3 4" key="1">
    <citation type="submission" date="2020-02" db="EMBL/GenBank/DDBJ databases">
        <title>Bird 10,000 Genomes (B10K) Project - Family phase.</title>
        <authorList>
            <person name="Zhang G."/>
        </authorList>
    </citation>
    <scope>NUCLEOTIDE SEQUENCE [LARGE SCALE GENOMIC DNA]</scope>
    <source>
        <strain evidence="3">B10K-DU-006-06</strain>
    </source>
</reference>